<accession>A0A9E8MUF6</accession>
<sequence length="183" mass="20438">MKQTLFTLLVISIIMTSCQKEIDPFLISTQSVGLLTDSTQVKDIKTIFAKDSVVTKIAGDEFLGNVNDIEIYEKGGKHLLSLSPKQALDSTATIGTVKIIDSRYKTEKGLNTLSTFSDIKTDYKISNIENTLRNVVVFVNDNNMYFTIAKQELPANLRFDMTQDIEAIQIPGAAKIKFFMVGW</sequence>
<dbReference type="PROSITE" id="PS51257">
    <property type="entry name" value="PROKAR_LIPOPROTEIN"/>
    <property type="match status" value="1"/>
</dbReference>
<evidence type="ECO:0000313" key="1">
    <source>
        <dbReference type="EMBL" id="WAC01738.1"/>
    </source>
</evidence>
<dbReference type="RefSeq" id="WP_267676336.1">
    <property type="nucleotide sequence ID" value="NZ_CP113088.1"/>
</dbReference>
<dbReference type="AlphaFoldDB" id="A0A9E8MUF6"/>
<proteinExistence type="predicted"/>
<name>A0A9E8MUF6_9FLAO</name>
<protein>
    <submittedName>
        <fullName evidence="1">Uncharacterized protein</fullName>
    </submittedName>
</protein>
<dbReference type="Proteomes" id="UP001164705">
    <property type="component" value="Chromosome"/>
</dbReference>
<gene>
    <name evidence="1" type="ORF">N7U66_17850</name>
</gene>
<dbReference type="KEGG" id="lnu:N7U66_17850"/>
<keyword evidence="2" id="KW-1185">Reference proteome</keyword>
<organism evidence="1 2">
    <name type="scientific">Lacinutrix neustonica</name>
    <dbReference type="NCBI Taxonomy" id="2980107"/>
    <lineage>
        <taxon>Bacteria</taxon>
        <taxon>Pseudomonadati</taxon>
        <taxon>Bacteroidota</taxon>
        <taxon>Flavobacteriia</taxon>
        <taxon>Flavobacteriales</taxon>
        <taxon>Flavobacteriaceae</taxon>
        <taxon>Lacinutrix</taxon>
    </lineage>
</organism>
<dbReference type="EMBL" id="CP113088">
    <property type="protein sequence ID" value="WAC01738.1"/>
    <property type="molecule type" value="Genomic_DNA"/>
</dbReference>
<reference evidence="1" key="1">
    <citation type="submission" date="2022-11" db="EMBL/GenBank/DDBJ databases">
        <title>Lacinutrix neustonica HL-RS19T sp. nov., isolated from the surface microlayer sample of brackish Lake Shihwa.</title>
        <authorList>
            <person name="Choi J.Y."/>
            <person name="Hwang C.Y."/>
        </authorList>
    </citation>
    <scope>NUCLEOTIDE SEQUENCE</scope>
    <source>
        <strain evidence="1">HL-RS19</strain>
    </source>
</reference>
<evidence type="ECO:0000313" key="2">
    <source>
        <dbReference type="Proteomes" id="UP001164705"/>
    </source>
</evidence>